<evidence type="ECO:0000259" key="8">
    <source>
        <dbReference type="Pfam" id="PF13908"/>
    </source>
</evidence>
<dbReference type="InterPro" id="IPR053891">
    <property type="entry name" value="Shisa_N"/>
</dbReference>
<dbReference type="Pfam" id="PF13908">
    <property type="entry name" value="Shisa_N"/>
    <property type="match status" value="1"/>
</dbReference>
<dbReference type="PANTHER" id="PTHR31395:SF4">
    <property type="entry name" value="PROTEIN SHISA-3 HOMOLOG"/>
    <property type="match status" value="1"/>
</dbReference>
<feature type="region of interest" description="Disordered" evidence="5">
    <location>
        <begin position="150"/>
        <end position="176"/>
    </location>
</feature>
<feature type="transmembrane region" description="Helical" evidence="6">
    <location>
        <begin position="93"/>
        <end position="119"/>
    </location>
</feature>
<evidence type="ECO:0000256" key="5">
    <source>
        <dbReference type="SAM" id="MobiDB-lite"/>
    </source>
</evidence>
<feature type="chain" id="PRO_5034893609" evidence="7">
    <location>
        <begin position="25"/>
        <end position="244"/>
    </location>
</feature>
<dbReference type="CTD" id="152573"/>
<protein>
    <submittedName>
        <fullName evidence="9">Shisa family member 3</fullName>
    </submittedName>
</protein>
<evidence type="ECO:0000256" key="6">
    <source>
        <dbReference type="SAM" id="Phobius"/>
    </source>
</evidence>
<comment type="subcellular location">
    <subcellularLocation>
        <location evidence="1">Membrane</location>
    </subcellularLocation>
</comment>
<dbReference type="PANTHER" id="PTHR31395">
    <property type="entry name" value="SHISA"/>
    <property type="match status" value="1"/>
</dbReference>
<keyword evidence="10" id="KW-1185">Reference proteome</keyword>
<dbReference type="OrthoDB" id="10025410at2759"/>
<evidence type="ECO:0000256" key="3">
    <source>
        <dbReference type="ARBA" id="ARBA00022989"/>
    </source>
</evidence>
<reference evidence="9" key="1">
    <citation type="submission" date="2021-06" db="EMBL/GenBank/DDBJ databases">
        <authorList>
            <consortium name="Wellcome Sanger Institute Data Sharing"/>
        </authorList>
    </citation>
    <scope>NUCLEOTIDE SEQUENCE [LARGE SCALE GENOMIC DNA]</scope>
</reference>
<evidence type="ECO:0000256" key="1">
    <source>
        <dbReference type="ARBA" id="ARBA00004370"/>
    </source>
</evidence>
<evidence type="ECO:0000313" key="9">
    <source>
        <dbReference type="Ensembl" id="ENSECRP00000004925.1"/>
    </source>
</evidence>
<feature type="domain" description="Shisa N-terminal" evidence="8">
    <location>
        <begin position="24"/>
        <end position="79"/>
    </location>
</feature>
<evidence type="ECO:0000256" key="2">
    <source>
        <dbReference type="ARBA" id="ARBA00022692"/>
    </source>
</evidence>
<evidence type="ECO:0000313" key="10">
    <source>
        <dbReference type="Proteomes" id="UP000694620"/>
    </source>
</evidence>
<feature type="compositionally biased region" description="Low complexity" evidence="5">
    <location>
        <begin position="154"/>
        <end position="176"/>
    </location>
</feature>
<evidence type="ECO:0000256" key="7">
    <source>
        <dbReference type="SAM" id="SignalP"/>
    </source>
</evidence>
<accession>A0A8C4X4I6</accession>
<evidence type="ECO:0000256" key="4">
    <source>
        <dbReference type="ARBA" id="ARBA00023136"/>
    </source>
</evidence>
<dbReference type="GeneID" id="114652644"/>
<keyword evidence="3 6" id="KW-1133">Transmembrane helix</keyword>
<dbReference type="RefSeq" id="XP_028658829.1">
    <property type="nucleotide sequence ID" value="XM_028802996.2"/>
</dbReference>
<proteinExistence type="predicted"/>
<dbReference type="Ensembl" id="ENSECRT00000005007.1">
    <property type="protein sequence ID" value="ENSECRP00000004925.1"/>
    <property type="gene ID" value="ENSECRG00000003339.1"/>
</dbReference>
<gene>
    <name evidence="9" type="primary">SHISA3</name>
    <name evidence="9" type="synonym">shisa3</name>
</gene>
<sequence>MVFALGCLLLGCFTWNLRISDAYGEYCHGWVDINGNYHEGFQCPEGFDTSHATICCGSCALRYCCAAADARLEQGACTNDRELQDSGYAAQPVYVPFLIVGSIFIAFIIVGSLVAVYCCTCLRPKQSTQQPIRFSLRSCQTETIPMILTSSNLRTPSRQSSTATSSSSTGGSTRRFSIGRAEQGHGCLVSSPPPPYTSAGCQQAAHTMHVSQASGFLVPQQYFPYTVNPEPFTPGKNFTEFSQS</sequence>
<name>A0A8C4X4I6_ERPCA</name>
<reference evidence="9" key="3">
    <citation type="submission" date="2025-09" db="UniProtKB">
        <authorList>
            <consortium name="Ensembl"/>
        </authorList>
    </citation>
    <scope>IDENTIFICATION</scope>
</reference>
<organism evidence="9 10">
    <name type="scientific">Erpetoichthys calabaricus</name>
    <name type="common">Rope fish</name>
    <name type="synonym">Calamoichthys calabaricus</name>
    <dbReference type="NCBI Taxonomy" id="27687"/>
    <lineage>
        <taxon>Eukaryota</taxon>
        <taxon>Metazoa</taxon>
        <taxon>Chordata</taxon>
        <taxon>Craniata</taxon>
        <taxon>Vertebrata</taxon>
        <taxon>Euteleostomi</taxon>
        <taxon>Actinopterygii</taxon>
        <taxon>Polypteriformes</taxon>
        <taxon>Polypteridae</taxon>
        <taxon>Erpetoichthys</taxon>
    </lineage>
</organism>
<keyword evidence="4 6" id="KW-0472">Membrane</keyword>
<dbReference type="Proteomes" id="UP000694620">
    <property type="component" value="Chromosome 5"/>
</dbReference>
<dbReference type="InterPro" id="IPR026910">
    <property type="entry name" value="Shisa"/>
</dbReference>
<keyword evidence="7" id="KW-0732">Signal</keyword>
<dbReference type="GeneTree" id="ENSGT00940000161360"/>
<feature type="signal peptide" evidence="7">
    <location>
        <begin position="1"/>
        <end position="24"/>
    </location>
</feature>
<dbReference type="AlphaFoldDB" id="A0A8C4X4I6"/>
<keyword evidence="2 6" id="KW-0812">Transmembrane</keyword>
<dbReference type="GO" id="GO:0016020">
    <property type="term" value="C:membrane"/>
    <property type="evidence" value="ECO:0007669"/>
    <property type="project" value="UniProtKB-SubCell"/>
</dbReference>
<reference evidence="9" key="2">
    <citation type="submission" date="2025-08" db="UniProtKB">
        <authorList>
            <consortium name="Ensembl"/>
        </authorList>
    </citation>
    <scope>IDENTIFICATION</scope>
</reference>